<dbReference type="RefSeq" id="WP_302243618.1">
    <property type="nucleotide sequence ID" value="NZ_JAULJQ010000002.1"/>
</dbReference>
<keyword evidence="10" id="KW-1185">Reference proteome</keyword>
<evidence type="ECO:0000256" key="1">
    <source>
        <dbReference type="ARBA" id="ARBA00004651"/>
    </source>
</evidence>
<feature type="transmembrane region" description="Helical" evidence="7">
    <location>
        <begin position="290"/>
        <end position="312"/>
    </location>
</feature>
<feature type="transmembrane region" description="Helical" evidence="7">
    <location>
        <begin position="47"/>
        <end position="69"/>
    </location>
</feature>
<comment type="subcellular location">
    <subcellularLocation>
        <location evidence="1">Cell membrane</location>
        <topology evidence="1">Multi-pass membrane protein</topology>
    </subcellularLocation>
</comment>
<feature type="transmembrane region" description="Helical" evidence="7">
    <location>
        <begin position="378"/>
        <end position="401"/>
    </location>
</feature>
<organism evidence="9 10">
    <name type="scientific">Campylobacter magnus</name>
    <dbReference type="NCBI Taxonomy" id="3026462"/>
    <lineage>
        <taxon>Bacteria</taxon>
        <taxon>Pseudomonadati</taxon>
        <taxon>Campylobacterota</taxon>
        <taxon>Epsilonproteobacteria</taxon>
        <taxon>Campylobacterales</taxon>
        <taxon>Campylobacteraceae</taxon>
        <taxon>Campylobacter</taxon>
    </lineage>
</organism>
<keyword evidence="2" id="KW-0813">Transport</keyword>
<dbReference type="PROSITE" id="PS50850">
    <property type="entry name" value="MFS"/>
    <property type="match status" value="1"/>
</dbReference>
<feature type="transmembrane region" description="Helical" evidence="7">
    <location>
        <begin position="351"/>
        <end position="372"/>
    </location>
</feature>
<protein>
    <submittedName>
        <fullName evidence="9">MFS transporter</fullName>
    </submittedName>
</protein>
<feature type="transmembrane region" description="Helical" evidence="7">
    <location>
        <begin position="104"/>
        <end position="120"/>
    </location>
</feature>
<feature type="domain" description="Major facilitator superfamily (MFS) profile" evidence="8">
    <location>
        <begin position="7"/>
        <end position="402"/>
    </location>
</feature>
<feature type="transmembrane region" description="Helical" evidence="7">
    <location>
        <begin position="171"/>
        <end position="196"/>
    </location>
</feature>
<proteinExistence type="predicted"/>
<dbReference type="PANTHER" id="PTHR23513">
    <property type="entry name" value="INTEGRAL MEMBRANE EFFLUX PROTEIN-RELATED"/>
    <property type="match status" value="1"/>
</dbReference>
<dbReference type="Gene3D" id="1.20.1250.20">
    <property type="entry name" value="MFS general substrate transporter like domains"/>
    <property type="match status" value="1"/>
</dbReference>
<dbReference type="InterPro" id="IPR020846">
    <property type="entry name" value="MFS_dom"/>
</dbReference>
<evidence type="ECO:0000313" key="10">
    <source>
        <dbReference type="Proteomes" id="UP001171111"/>
    </source>
</evidence>
<keyword evidence="3" id="KW-1003">Cell membrane</keyword>
<evidence type="ECO:0000256" key="4">
    <source>
        <dbReference type="ARBA" id="ARBA00022692"/>
    </source>
</evidence>
<evidence type="ECO:0000256" key="3">
    <source>
        <dbReference type="ARBA" id="ARBA00022475"/>
    </source>
</evidence>
<evidence type="ECO:0000256" key="2">
    <source>
        <dbReference type="ARBA" id="ARBA00022448"/>
    </source>
</evidence>
<dbReference type="Pfam" id="PF05977">
    <property type="entry name" value="MFS_3"/>
    <property type="match status" value="1"/>
</dbReference>
<accession>A0ABT8T9C6</accession>
<keyword evidence="5 7" id="KW-1133">Transmembrane helix</keyword>
<keyword evidence="4 7" id="KW-0812">Transmembrane</keyword>
<dbReference type="InterPro" id="IPR036259">
    <property type="entry name" value="MFS_trans_sf"/>
</dbReference>
<feature type="transmembrane region" description="Helical" evidence="7">
    <location>
        <begin position="15"/>
        <end position="35"/>
    </location>
</feature>
<evidence type="ECO:0000256" key="7">
    <source>
        <dbReference type="SAM" id="Phobius"/>
    </source>
</evidence>
<gene>
    <name evidence="9" type="ORF">Q2362_01970</name>
</gene>
<evidence type="ECO:0000259" key="8">
    <source>
        <dbReference type="PROSITE" id="PS50850"/>
    </source>
</evidence>
<dbReference type="Proteomes" id="UP001171111">
    <property type="component" value="Unassembled WGS sequence"/>
</dbReference>
<evidence type="ECO:0000256" key="6">
    <source>
        <dbReference type="ARBA" id="ARBA00023136"/>
    </source>
</evidence>
<dbReference type="InterPro" id="IPR010290">
    <property type="entry name" value="TM_effector"/>
</dbReference>
<feature type="transmembrane region" description="Helical" evidence="7">
    <location>
        <begin position="318"/>
        <end position="339"/>
    </location>
</feature>
<reference evidence="9 10" key="1">
    <citation type="submission" date="2023-06" db="EMBL/GenBank/DDBJ databases">
        <title>Campylobacter magnum sp. nov., isolated from cecal contents of domestic pigs (Sus scrofa domesticus).</title>
        <authorList>
            <person name="Papic B."/>
            <person name="Gruntar I."/>
        </authorList>
    </citation>
    <scope>NUCLEOTIDE SEQUENCE [LARGE SCALE GENOMIC DNA]</scope>
    <source>
        <strain evidence="10">34484-21</strain>
    </source>
</reference>
<keyword evidence="6 7" id="KW-0472">Membrane</keyword>
<sequence length="406" mass="44466">MKKQNPFIALKNRNFLIYWLGLGISQSGTWMQNIAQPWLALIITNDPLLVGFVSAAQFVPIMLFSLFSGALIDKIKDKKRILYLTQGGQCLVSLIFALSVFFDFASYALVLSLAFAMGVFNSLDSPTRHAFIYELVHDRAILQNAVALNAMAVSVSRIVGPSLAGLVMASFGIGACFLANTISFVAIFCSLFLVHLKAPEKINEQKQNVLSAVKSALIYIKKRDILLTPLLILLIFATLIPNYSVSISALVRFELGGSDSDFGYLMAWIGVGALMGALGSAFMSRVSLKVIYFGPFVCAFWLFCVGLAPSIFWAGVGLIFTGFSFIMSLNAINACLQLFSRAEFRGRVMSVYSLFFLGSTPLGAWFAGYLASEFGSRQGLFICSILTVILLILLFALKYIFSNKKG</sequence>
<evidence type="ECO:0000256" key="5">
    <source>
        <dbReference type="ARBA" id="ARBA00022989"/>
    </source>
</evidence>
<feature type="transmembrane region" description="Helical" evidence="7">
    <location>
        <begin position="265"/>
        <end position="283"/>
    </location>
</feature>
<evidence type="ECO:0000313" key="9">
    <source>
        <dbReference type="EMBL" id="MDO2408866.1"/>
    </source>
</evidence>
<dbReference type="PANTHER" id="PTHR23513:SF11">
    <property type="entry name" value="STAPHYLOFERRIN A TRANSPORTER"/>
    <property type="match status" value="1"/>
</dbReference>
<feature type="transmembrane region" description="Helical" evidence="7">
    <location>
        <begin position="225"/>
        <end position="245"/>
    </location>
</feature>
<dbReference type="EMBL" id="JAULJQ010000002">
    <property type="protein sequence ID" value="MDO2408866.1"/>
    <property type="molecule type" value="Genomic_DNA"/>
</dbReference>
<dbReference type="SUPFAM" id="SSF103473">
    <property type="entry name" value="MFS general substrate transporter"/>
    <property type="match status" value="1"/>
</dbReference>
<name>A0ABT8T9C6_9BACT</name>
<dbReference type="CDD" id="cd06173">
    <property type="entry name" value="MFS_MefA_like"/>
    <property type="match status" value="1"/>
</dbReference>
<comment type="caution">
    <text evidence="9">The sequence shown here is derived from an EMBL/GenBank/DDBJ whole genome shotgun (WGS) entry which is preliminary data.</text>
</comment>